<protein>
    <submittedName>
        <fullName evidence="2">Phasin family protein</fullName>
    </submittedName>
</protein>
<dbReference type="EMBL" id="JADBEO010000012">
    <property type="protein sequence ID" value="MDR4306441.1"/>
    <property type="molecule type" value="Genomic_DNA"/>
</dbReference>
<organism evidence="2 3">
    <name type="scientific">Chelatococcus sambhunathii</name>
    <dbReference type="NCBI Taxonomy" id="363953"/>
    <lineage>
        <taxon>Bacteria</taxon>
        <taxon>Pseudomonadati</taxon>
        <taxon>Pseudomonadota</taxon>
        <taxon>Alphaproteobacteria</taxon>
        <taxon>Hyphomicrobiales</taxon>
        <taxon>Chelatococcaceae</taxon>
        <taxon>Chelatococcus</taxon>
    </lineage>
</organism>
<comment type="caution">
    <text evidence="2">The sequence shown here is derived from an EMBL/GenBank/DDBJ whole genome shotgun (WGS) entry which is preliminary data.</text>
</comment>
<keyword evidence="3" id="KW-1185">Reference proteome</keyword>
<evidence type="ECO:0000313" key="2">
    <source>
        <dbReference type="EMBL" id="MDR4306441.1"/>
    </source>
</evidence>
<dbReference type="InterPro" id="IPR018968">
    <property type="entry name" value="Phasin"/>
</dbReference>
<feature type="domain" description="Phasin" evidence="1">
    <location>
        <begin position="9"/>
        <end position="105"/>
    </location>
</feature>
<reference evidence="2" key="1">
    <citation type="submission" date="2020-10" db="EMBL/GenBank/DDBJ databases">
        <authorList>
            <person name="Abbas A."/>
            <person name="Razzaq R."/>
            <person name="Waqas M."/>
            <person name="Abbas N."/>
            <person name="Nielsen T.K."/>
            <person name="Hansen L.H."/>
            <person name="Hussain S."/>
            <person name="Shahid M."/>
        </authorList>
    </citation>
    <scope>NUCLEOTIDE SEQUENCE</scope>
    <source>
        <strain evidence="2">S14</strain>
    </source>
</reference>
<accession>A0ABU1DEF7</accession>
<evidence type="ECO:0000259" key="1">
    <source>
        <dbReference type="Pfam" id="PF09361"/>
    </source>
</evidence>
<dbReference type="Pfam" id="PF09361">
    <property type="entry name" value="Phasin_2"/>
    <property type="match status" value="1"/>
</dbReference>
<name>A0ABU1DEF7_9HYPH</name>
<dbReference type="Proteomes" id="UP001181622">
    <property type="component" value="Unassembled WGS sequence"/>
</dbReference>
<evidence type="ECO:0000313" key="3">
    <source>
        <dbReference type="Proteomes" id="UP001181622"/>
    </source>
</evidence>
<proteinExistence type="predicted"/>
<dbReference type="RefSeq" id="WP_309390343.1">
    <property type="nucleotide sequence ID" value="NZ_JADBEO010000012.1"/>
</dbReference>
<sequence>MTTTPSFDDFQKFGREGVDQALKSFGAVSKGFQAIAVEVADYSKKSFEDSSALVEKLLGAKTIDKAIEVQSAYVKSSYETYLARMTKIGELYADLAKETYKPVETALSKVK</sequence>
<gene>
    <name evidence="2" type="ORF">IHQ68_07400</name>
</gene>